<gene>
    <name evidence="5" type="ORF">AAFH96_15995</name>
</gene>
<evidence type="ECO:0000256" key="2">
    <source>
        <dbReference type="ARBA" id="ARBA00023125"/>
    </source>
</evidence>
<accession>A0ABV5CRH4</accession>
<dbReference type="PANTHER" id="PTHR30146">
    <property type="entry name" value="LACI-RELATED TRANSCRIPTIONAL REPRESSOR"/>
    <property type="match status" value="1"/>
</dbReference>
<keyword evidence="3" id="KW-0804">Transcription</keyword>
<dbReference type="Pfam" id="PF13377">
    <property type="entry name" value="Peripla_BP_3"/>
    <property type="match status" value="1"/>
</dbReference>
<name>A0ABV5CRH4_9ACTN</name>
<evidence type="ECO:0000313" key="6">
    <source>
        <dbReference type="Proteomes" id="UP001582793"/>
    </source>
</evidence>
<keyword evidence="1" id="KW-0805">Transcription regulation</keyword>
<protein>
    <submittedName>
        <fullName evidence="5">Substrate-binding domain-containing protein</fullName>
    </submittedName>
</protein>
<dbReference type="SUPFAM" id="SSF53822">
    <property type="entry name" value="Periplasmic binding protein-like I"/>
    <property type="match status" value="1"/>
</dbReference>
<dbReference type="EMBL" id="JBCGDC010000040">
    <property type="protein sequence ID" value="MFB6394597.1"/>
    <property type="molecule type" value="Genomic_DNA"/>
</dbReference>
<dbReference type="PANTHER" id="PTHR30146:SF153">
    <property type="entry name" value="LACTOSE OPERON REPRESSOR"/>
    <property type="match status" value="1"/>
</dbReference>
<organism evidence="5 6">
    <name type="scientific">Polymorphospora lycopeni</name>
    <dbReference type="NCBI Taxonomy" id="3140240"/>
    <lineage>
        <taxon>Bacteria</taxon>
        <taxon>Bacillati</taxon>
        <taxon>Actinomycetota</taxon>
        <taxon>Actinomycetes</taxon>
        <taxon>Micromonosporales</taxon>
        <taxon>Micromonosporaceae</taxon>
        <taxon>Polymorphospora</taxon>
    </lineage>
</organism>
<sequence length="92" mass="9447">MTLDLQALGVYQAARTIGLRIPADLSVVGFDDLPIAALVDPPMTTIHQPLTEMAVAAAELALALGRGGEVRQAGVELATTLTVRQSTAPPAG</sequence>
<dbReference type="Proteomes" id="UP001582793">
    <property type="component" value="Unassembled WGS sequence"/>
</dbReference>
<dbReference type="RefSeq" id="WP_364220391.1">
    <property type="nucleotide sequence ID" value="NZ_JBCGDC010000040.1"/>
</dbReference>
<dbReference type="InterPro" id="IPR046335">
    <property type="entry name" value="LacI/GalR-like_sensor"/>
</dbReference>
<keyword evidence="2" id="KW-0238">DNA-binding</keyword>
<comment type="caution">
    <text evidence="5">The sequence shown here is derived from an EMBL/GenBank/DDBJ whole genome shotgun (WGS) entry which is preliminary data.</text>
</comment>
<reference evidence="5 6" key="1">
    <citation type="submission" date="2024-04" db="EMBL/GenBank/DDBJ databases">
        <title>Polymorphospora sp. isolated from Baiyangdian Lake in Xiong'an New Area.</title>
        <authorList>
            <person name="Zhang X."/>
            <person name="Liu J."/>
        </authorList>
    </citation>
    <scope>NUCLEOTIDE SEQUENCE [LARGE SCALE GENOMIC DNA]</scope>
    <source>
        <strain evidence="5 6">2-325</strain>
    </source>
</reference>
<evidence type="ECO:0000259" key="4">
    <source>
        <dbReference type="Pfam" id="PF13377"/>
    </source>
</evidence>
<dbReference type="Gene3D" id="3.40.50.2300">
    <property type="match status" value="1"/>
</dbReference>
<evidence type="ECO:0000256" key="3">
    <source>
        <dbReference type="ARBA" id="ARBA00023163"/>
    </source>
</evidence>
<proteinExistence type="predicted"/>
<evidence type="ECO:0000256" key="1">
    <source>
        <dbReference type="ARBA" id="ARBA00023015"/>
    </source>
</evidence>
<evidence type="ECO:0000313" key="5">
    <source>
        <dbReference type="EMBL" id="MFB6394597.1"/>
    </source>
</evidence>
<feature type="domain" description="Transcriptional regulator LacI/GalR-like sensor" evidence="4">
    <location>
        <begin position="4"/>
        <end position="87"/>
    </location>
</feature>
<keyword evidence="6" id="KW-1185">Reference proteome</keyword>
<dbReference type="InterPro" id="IPR028082">
    <property type="entry name" value="Peripla_BP_I"/>
</dbReference>